<dbReference type="KEGG" id="rher:EHE19_002180"/>
<sequence>MNRVVEEIIACRNWRVRELELLKKLKVTTLYSLDERTNEQYLKMCIPYIYAHWEGFIVESFRLVIDYINAKEIKENEIINELYVFSNQTVFKKLSGKQSFEQCCEFSEKVINNLNKPVYIDINLLSTKSNLKFEQLCDIFSWFKLDITECKQLQN</sequence>
<name>A0A4U7JF24_9FIRM</name>
<keyword evidence="3" id="KW-1185">Reference proteome</keyword>
<evidence type="ECO:0000313" key="3">
    <source>
        <dbReference type="Proteomes" id="UP000306409"/>
    </source>
</evidence>
<protein>
    <recommendedName>
        <fullName evidence="1">RiboL-PSP-HEPN domain-containing protein</fullName>
    </recommendedName>
</protein>
<dbReference type="Proteomes" id="UP000306409">
    <property type="component" value="Chromosome"/>
</dbReference>
<dbReference type="InterPro" id="IPR041519">
    <property type="entry name" value="HEPN_RiboL-PSP"/>
</dbReference>
<organism evidence="2 3">
    <name type="scientific">Ruminiclostridium herbifermentans</name>
    <dbReference type="NCBI Taxonomy" id="2488810"/>
    <lineage>
        <taxon>Bacteria</taxon>
        <taxon>Bacillati</taxon>
        <taxon>Bacillota</taxon>
        <taxon>Clostridia</taxon>
        <taxon>Eubacteriales</taxon>
        <taxon>Oscillospiraceae</taxon>
        <taxon>Ruminiclostridium</taxon>
    </lineage>
</organism>
<proteinExistence type="predicted"/>
<evidence type="ECO:0000313" key="2">
    <source>
        <dbReference type="EMBL" id="QNU67371.1"/>
    </source>
</evidence>
<accession>A0A4U7JF24</accession>
<dbReference type="OrthoDB" id="1551032at2"/>
<dbReference type="EMBL" id="CP061336">
    <property type="protein sequence ID" value="QNU67371.1"/>
    <property type="molecule type" value="Genomic_DNA"/>
</dbReference>
<evidence type="ECO:0000259" key="1">
    <source>
        <dbReference type="Pfam" id="PF18735"/>
    </source>
</evidence>
<reference evidence="2 3" key="1">
    <citation type="submission" date="2020-09" db="EMBL/GenBank/DDBJ databases">
        <title>Characterization and genome sequencing of Ruminiclostridium sp. nov. MA18.</title>
        <authorList>
            <person name="Rettenmaier R."/>
            <person name="Kowollik M.-L."/>
            <person name="Liebl W."/>
            <person name="Zverlov V."/>
        </authorList>
    </citation>
    <scope>NUCLEOTIDE SEQUENCE [LARGE SCALE GENOMIC DNA]</scope>
    <source>
        <strain evidence="2 3">MA18</strain>
    </source>
</reference>
<feature type="domain" description="RiboL-PSP-HEPN" evidence="1">
    <location>
        <begin position="12"/>
        <end position="151"/>
    </location>
</feature>
<dbReference type="RefSeq" id="WP_137697714.1">
    <property type="nucleotide sequence ID" value="NZ_CP061336.1"/>
</dbReference>
<dbReference type="AlphaFoldDB" id="A0A4U7JF24"/>
<dbReference type="Pfam" id="PF18735">
    <property type="entry name" value="HEPN_RiboL-PSP"/>
    <property type="match status" value="1"/>
</dbReference>
<gene>
    <name evidence="2" type="ORF">EHE19_002180</name>
</gene>